<evidence type="ECO:0000256" key="10">
    <source>
        <dbReference type="HAMAP-Rule" id="MF_00185"/>
    </source>
</evidence>
<evidence type="ECO:0000256" key="3">
    <source>
        <dbReference type="ARBA" id="ARBA00005842"/>
    </source>
</evidence>
<dbReference type="InterPro" id="IPR027417">
    <property type="entry name" value="P-loop_NTPase"/>
</dbReference>
<accession>A0A5E7YV51</accession>
<comment type="cofactor">
    <cofactor evidence="1 10">
        <name>Mg(2+)</name>
        <dbReference type="ChEBI" id="CHEBI:18420"/>
    </cofactor>
</comment>
<evidence type="ECO:0000256" key="6">
    <source>
        <dbReference type="ARBA" id="ARBA00022741"/>
    </source>
</evidence>
<sequence>MNIEHLPKVALIAGPTASGKSALALAIAARHNGVVINADSAQVYADLRILTARPSAEEEASAPHRLFGHVDAADATYSAARWAAEATHAIDATLSEGRLPILVGGTGLYVRTLLDGIAPVPAIDPALREQIRALPVAEAHVTLALLDPPAAARLNAADTTRVARALEVVRGTGRTLADWQTERVGGIGDRLDVRALILIPDRDWLNARIDQRFAEMAETSQAEVAALLARTDIPQDAPIRRAIGVPEIAALVRGETSIADAIAAGSLATRRYAKRQYTWLRHQPPAAWTRTDALDFPTRLQQFETILLK</sequence>
<comment type="function">
    <text evidence="2 10 12">Catalyzes the transfer of a dimethylallyl group onto the adenine at position 37 in tRNAs that read codons beginning with uridine, leading to the formation of N6-(dimethylallyl)adenosine (i(6)A).</text>
</comment>
<dbReference type="InterPro" id="IPR039657">
    <property type="entry name" value="Dimethylallyltransferase"/>
</dbReference>
<keyword evidence="4 10" id="KW-0808">Transferase</keyword>
<keyword evidence="5 10" id="KW-0819">tRNA processing</keyword>
<evidence type="ECO:0000256" key="5">
    <source>
        <dbReference type="ARBA" id="ARBA00022694"/>
    </source>
</evidence>
<comment type="subunit">
    <text evidence="10">Monomer.</text>
</comment>
<dbReference type="HAMAP" id="MF_00185">
    <property type="entry name" value="IPP_trans"/>
    <property type="match status" value="1"/>
</dbReference>
<evidence type="ECO:0000313" key="15">
    <source>
        <dbReference type="Proteomes" id="UP000326857"/>
    </source>
</evidence>
<dbReference type="PANTHER" id="PTHR11088:SF60">
    <property type="entry name" value="TRNA DIMETHYLALLYLTRANSFERASE"/>
    <property type="match status" value="1"/>
</dbReference>
<evidence type="ECO:0000256" key="1">
    <source>
        <dbReference type="ARBA" id="ARBA00001946"/>
    </source>
</evidence>
<comment type="similarity">
    <text evidence="3 10 13">Belongs to the IPP transferase family.</text>
</comment>
<feature type="site" description="Interaction with substrate tRNA" evidence="10">
    <location>
        <position position="106"/>
    </location>
</feature>
<dbReference type="AlphaFoldDB" id="A0A5E7YV51"/>
<dbReference type="RefSeq" id="WP_151990541.1">
    <property type="nucleotide sequence ID" value="NZ_LR701528.1"/>
</dbReference>
<dbReference type="GO" id="GO:0052381">
    <property type="term" value="F:tRNA dimethylallyltransferase activity"/>
    <property type="evidence" value="ECO:0007669"/>
    <property type="project" value="UniProtKB-UniRule"/>
</dbReference>
<feature type="region of interest" description="Interaction with substrate tRNA" evidence="10">
    <location>
        <begin position="39"/>
        <end position="42"/>
    </location>
</feature>
<protein>
    <recommendedName>
        <fullName evidence="10">tRNA dimethylallyltransferase</fullName>
        <ecNumber evidence="10">2.5.1.75</ecNumber>
    </recommendedName>
    <alternativeName>
        <fullName evidence="10">Dimethylallyl diphosphate:tRNA dimethylallyltransferase</fullName>
        <shortName evidence="10">DMAPP:tRNA dimethylallyltransferase</shortName>
        <shortName evidence="10">DMATase</shortName>
    </alternativeName>
    <alternativeName>
        <fullName evidence="10">Isopentenyl-diphosphate:tRNA isopentenyltransferase</fullName>
        <shortName evidence="10">IPP transferase</shortName>
        <shortName evidence="10">IPPT</shortName>
        <shortName evidence="10">IPTase</shortName>
    </alternativeName>
</protein>
<keyword evidence="7 10" id="KW-0067">ATP-binding</keyword>
<evidence type="ECO:0000256" key="8">
    <source>
        <dbReference type="ARBA" id="ARBA00022842"/>
    </source>
</evidence>
<comment type="catalytic activity">
    <reaction evidence="9 10 11">
        <text>adenosine(37) in tRNA + dimethylallyl diphosphate = N(6)-dimethylallyladenosine(37) in tRNA + diphosphate</text>
        <dbReference type="Rhea" id="RHEA:26482"/>
        <dbReference type="Rhea" id="RHEA-COMP:10162"/>
        <dbReference type="Rhea" id="RHEA-COMP:10375"/>
        <dbReference type="ChEBI" id="CHEBI:33019"/>
        <dbReference type="ChEBI" id="CHEBI:57623"/>
        <dbReference type="ChEBI" id="CHEBI:74411"/>
        <dbReference type="ChEBI" id="CHEBI:74415"/>
        <dbReference type="EC" id="2.5.1.75"/>
    </reaction>
</comment>
<dbReference type="Gene3D" id="1.10.20.140">
    <property type="match status" value="1"/>
</dbReference>
<evidence type="ECO:0000256" key="9">
    <source>
        <dbReference type="ARBA" id="ARBA00049563"/>
    </source>
</evidence>
<dbReference type="Pfam" id="PF01715">
    <property type="entry name" value="IPPT"/>
    <property type="match status" value="1"/>
</dbReference>
<dbReference type="SUPFAM" id="SSF52540">
    <property type="entry name" value="P-loop containing nucleoside triphosphate hydrolases"/>
    <property type="match status" value="2"/>
</dbReference>
<evidence type="ECO:0000256" key="7">
    <source>
        <dbReference type="ARBA" id="ARBA00022840"/>
    </source>
</evidence>
<dbReference type="Proteomes" id="UP000326857">
    <property type="component" value="Unassembled WGS sequence"/>
</dbReference>
<organism evidence="14 15">
    <name type="scientific">Sphingomonas aurantiaca</name>
    <dbReference type="NCBI Taxonomy" id="185949"/>
    <lineage>
        <taxon>Bacteria</taxon>
        <taxon>Pseudomonadati</taxon>
        <taxon>Pseudomonadota</taxon>
        <taxon>Alphaproteobacteria</taxon>
        <taxon>Sphingomonadales</taxon>
        <taxon>Sphingomonadaceae</taxon>
        <taxon>Sphingomonas</taxon>
    </lineage>
</organism>
<dbReference type="GO" id="GO:0006400">
    <property type="term" value="P:tRNA modification"/>
    <property type="evidence" value="ECO:0007669"/>
    <property type="project" value="TreeGrafter"/>
</dbReference>
<evidence type="ECO:0000256" key="2">
    <source>
        <dbReference type="ARBA" id="ARBA00003213"/>
    </source>
</evidence>
<feature type="binding site" evidence="10">
    <location>
        <begin position="14"/>
        <end position="21"/>
    </location>
    <ligand>
        <name>ATP</name>
        <dbReference type="ChEBI" id="CHEBI:30616"/>
    </ligand>
</feature>
<gene>
    <name evidence="10 14" type="primary">miaA</name>
    <name evidence="14" type="ORF">SPHINGO391_400003</name>
</gene>
<name>A0A5E7YV51_9SPHN</name>
<dbReference type="PANTHER" id="PTHR11088">
    <property type="entry name" value="TRNA DIMETHYLALLYLTRANSFERASE"/>
    <property type="match status" value="1"/>
</dbReference>
<dbReference type="EMBL" id="CABVLI010000035">
    <property type="protein sequence ID" value="VVT10531.1"/>
    <property type="molecule type" value="Genomic_DNA"/>
</dbReference>
<dbReference type="GO" id="GO:0005524">
    <property type="term" value="F:ATP binding"/>
    <property type="evidence" value="ECO:0007669"/>
    <property type="project" value="UniProtKB-UniRule"/>
</dbReference>
<keyword evidence="6 10" id="KW-0547">Nucleotide-binding</keyword>
<proteinExistence type="inferred from homology"/>
<feature type="site" description="Interaction with substrate tRNA" evidence="10">
    <location>
        <position position="128"/>
    </location>
</feature>
<dbReference type="InterPro" id="IPR018022">
    <property type="entry name" value="IPT"/>
</dbReference>
<feature type="binding site" evidence="10">
    <location>
        <begin position="16"/>
        <end position="21"/>
    </location>
    <ligand>
        <name>substrate</name>
    </ligand>
</feature>
<evidence type="ECO:0000313" key="14">
    <source>
        <dbReference type="EMBL" id="VVT10531.1"/>
    </source>
</evidence>
<comment type="caution">
    <text evidence="10">Lacks conserved residue(s) required for the propagation of feature annotation.</text>
</comment>
<evidence type="ECO:0000256" key="11">
    <source>
        <dbReference type="RuleBase" id="RU003783"/>
    </source>
</evidence>
<dbReference type="Gene3D" id="3.40.50.300">
    <property type="entry name" value="P-loop containing nucleotide triphosphate hydrolases"/>
    <property type="match status" value="1"/>
</dbReference>
<evidence type="ECO:0000256" key="4">
    <source>
        <dbReference type="ARBA" id="ARBA00022679"/>
    </source>
</evidence>
<dbReference type="EC" id="2.5.1.75" evidence="10"/>
<dbReference type="NCBIfam" id="TIGR00174">
    <property type="entry name" value="miaA"/>
    <property type="match status" value="1"/>
</dbReference>
<evidence type="ECO:0000256" key="13">
    <source>
        <dbReference type="RuleBase" id="RU003785"/>
    </source>
</evidence>
<keyword evidence="8 10" id="KW-0460">Magnesium</keyword>
<evidence type="ECO:0000256" key="12">
    <source>
        <dbReference type="RuleBase" id="RU003784"/>
    </source>
</evidence>
<reference evidence="14 15" key="1">
    <citation type="submission" date="2019-09" db="EMBL/GenBank/DDBJ databases">
        <authorList>
            <person name="Dittami M. S."/>
        </authorList>
    </citation>
    <scope>NUCLEOTIDE SEQUENCE [LARGE SCALE GENOMIC DNA]</scope>
    <source>
        <strain evidence="14">SPHINGO391</strain>
    </source>
</reference>